<comment type="caution">
    <text evidence="9">The sequence shown here is derived from an EMBL/GenBank/DDBJ whole genome shotgun (WGS) entry which is preliminary data.</text>
</comment>
<evidence type="ECO:0000256" key="4">
    <source>
        <dbReference type="ARBA" id="ARBA00023274"/>
    </source>
</evidence>
<dbReference type="PROSITE" id="PS00783">
    <property type="entry name" value="RIBOSOMAL_L13"/>
    <property type="match status" value="1"/>
</dbReference>
<comment type="similarity">
    <text evidence="1 6 7">Belongs to the universal ribosomal protein uL13 family.</text>
</comment>
<evidence type="ECO:0000256" key="3">
    <source>
        <dbReference type="ARBA" id="ARBA00022980"/>
    </source>
</evidence>
<evidence type="ECO:0000256" key="5">
    <source>
        <dbReference type="ARBA" id="ARBA00035201"/>
    </source>
</evidence>
<proteinExistence type="inferred from homology"/>
<dbReference type="GO" id="GO:0003735">
    <property type="term" value="F:structural constituent of ribosome"/>
    <property type="evidence" value="ECO:0007669"/>
    <property type="project" value="InterPro"/>
</dbReference>
<evidence type="ECO:0000313" key="9">
    <source>
        <dbReference type="EMBL" id="HFX12765.1"/>
    </source>
</evidence>
<evidence type="ECO:0000256" key="8">
    <source>
        <dbReference type="RuleBase" id="RU003878"/>
    </source>
</evidence>
<dbReference type="PANTHER" id="PTHR11545:SF2">
    <property type="entry name" value="LARGE RIBOSOMAL SUBUNIT PROTEIN UL13M"/>
    <property type="match status" value="1"/>
</dbReference>
<name>A0A7C3RVB4_DICTH</name>
<evidence type="ECO:0000256" key="7">
    <source>
        <dbReference type="RuleBase" id="RU003877"/>
    </source>
</evidence>
<comment type="function">
    <text evidence="6 8">This protein is one of the early assembly proteins of the 50S ribosomal subunit, although it is not seen to bind rRNA by itself. It is important during the early stages of 50S assembly.</text>
</comment>
<comment type="subunit">
    <text evidence="2 6">Part of the 50S ribosomal subunit.</text>
</comment>
<dbReference type="GO" id="GO:0017148">
    <property type="term" value="P:negative regulation of translation"/>
    <property type="evidence" value="ECO:0007669"/>
    <property type="project" value="TreeGrafter"/>
</dbReference>
<dbReference type="Gene3D" id="3.90.1180.10">
    <property type="entry name" value="Ribosomal protein L13"/>
    <property type="match status" value="1"/>
</dbReference>
<organism evidence="9">
    <name type="scientific">Dictyoglomus thermophilum</name>
    <dbReference type="NCBI Taxonomy" id="14"/>
    <lineage>
        <taxon>Bacteria</taxon>
        <taxon>Pseudomonadati</taxon>
        <taxon>Dictyoglomota</taxon>
        <taxon>Dictyoglomia</taxon>
        <taxon>Dictyoglomales</taxon>
        <taxon>Dictyoglomaceae</taxon>
        <taxon>Dictyoglomus</taxon>
    </lineage>
</organism>
<dbReference type="SUPFAM" id="SSF52161">
    <property type="entry name" value="Ribosomal protein L13"/>
    <property type="match status" value="1"/>
</dbReference>
<dbReference type="GO" id="GO:0003729">
    <property type="term" value="F:mRNA binding"/>
    <property type="evidence" value="ECO:0007669"/>
    <property type="project" value="UniProtKB-ARBA"/>
</dbReference>
<dbReference type="GO" id="GO:0006412">
    <property type="term" value="P:translation"/>
    <property type="evidence" value="ECO:0007669"/>
    <property type="project" value="UniProtKB-UniRule"/>
</dbReference>
<dbReference type="InterPro" id="IPR005822">
    <property type="entry name" value="Ribosomal_uL13"/>
</dbReference>
<dbReference type="PIRSF" id="PIRSF002181">
    <property type="entry name" value="Ribosomal_L13"/>
    <property type="match status" value="1"/>
</dbReference>
<reference evidence="9" key="1">
    <citation type="journal article" date="2020" name="mSystems">
        <title>Genome- and Community-Level Interaction Insights into Carbon Utilization and Element Cycling Functions of Hydrothermarchaeota in Hydrothermal Sediment.</title>
        <authorList>
            <person name="Zhou Z."/>
            <person name="Liu Y."/>
            <person name="Xu W."/>
            <person name="Pan J."/>
            <person name="Luo Z.H."/>
            <person name="Li M."/>
        </authorList>
    </citation>
    <scope>NUCLEOTIDE SEQUENCE [LARGE SCALE GENOMIC DNA]</scope>
    <source>
        <strain evidence="9">SpSt-81</strain>
    </source>
</reference>
<dbReference type="GO" id="GO:0022625">
    <property type="term" value="C:cytosolic large ribosomal subunit"/>
    <property type="evidence" value="ECO:0007669"/>
    <property type="project" value="TreeGrafter"/>
</dbReference>
<dbReference type="PANTHER" id="PTHR11545">
    <property type="entry name" value="RIBOSOMAL PROTEIN L13"/>
    <property type="match status" value="1"/>
</dbReference>
<evidence type="ECO:0000256" key="2">
    <source>
        <dbReference type="ARBA" id="ARBA00011838"/>
    </source>
</evidence>
<evidence type="ECO:0000256" key="1">
    <source>
        <dbReference type="ARBA" id="ARBA00006227"/>
    </source>
</evidence>
<dbReference type="HAMAP" id="MF_01366">
    <property type="entry name" value="Ribosomal_uL13"/>
    <property type="match status" value="1"/>
</dbReference>
<keyword evidence="4 6" id="KW-0687">Ribonucleoprotein</keyword>
<dbReference type="InterPro" id="IPR005823">
    <property type="entry name" value="Ribosomal_uL13_bac-type"/>
</dbReference>
<dbReference type="InterPro" id="IPR036899">
    <property type="entry name" value="Ribosomal_uL13_sf"/>
</dbReference>
<sequence length="142" mass="16121">MKTFMAKKEEVKREWYVVDAKGKVLGRLASEIAKILRGKHKPIFTPHVDTGDFVIVINAKDVVLTGEKENQKIYFFHSGYPGGHRLIPAKELKAKKPEMLIYLAVKGMLPKGPLGRKMLKKLKIYPGPDHPHQAQKPKELNI</sequence>
<keyword evidence="3 6" id="KW-0689">Ribosomal protein</keyword>
<accession>A0A7C3RVB4</accession>
<dbReference type="InterPro" id="IPR023563">
    <property type="entry name" value="Ribosomal_uL13_CS"/>
</dbReference>
<protein>
    <recommendedName>
        <fullName evidence="5 6">Large ribosomal subunit protein uL13</fullName>
    </recommendedName>
</protein>
<evidence type="ECO:0000256" key="6">
    <source>
        <dbReference type="HAMAP-Rule" id="MF_01366"/>
    </source>
</evidence>
<dbReference type="NCBIfam" id="TIGR01066">
    <property type="entry name" value="rplM_bact"/>
    <property type="match status" value="1"/>
</dbReference>
<dbReference type="AlphaFoldDB" id="A0A7C3RVB4"/>
<dbReference type="Pfam" id="PF00572">
    <property type="entry name" value="Ribosomal_L13"/>
    <property type="match status" value="1"/>
</dbReference>
<dbReference type="EMBL" id="DTIN01000009">
    <property type="protein sequence ID" value="HFX12765.1"/>
    <property type="molecule type" value="Genomic_DNA"/>
</dbReference>
<gene>
    <name evidence="6 8" type="primary">rplM</name>
    <name evidence="9" type="ORF">ENW00_01175</name>
</gene>
<dbReference type="FunFam" id="3.90.1180.10:FF:000001">
    <property type="entry name" value="50S ribosomal protein L13"/>
    <property type="match status" value="1"/>
</dbReference>
<dbReference type="CDD" id="cd00392">
    <property type="entry name" value="Ribosomal_L13"/>
    <property type="match status" value="1"/>
</dbReference>